<dbReference type="SUPFAM" id="SSF53649">
    <property type="entry name" value="Alkaline phosphatase-like"/>
    <property type="match status" value="1"/>
</dbReference>
<evidence type="ECO:0000256" key="1">
    <source>
        <dbReference type="ARBA" id="ARBA00008779"/>
    </source>
</evidence>
<protein>
    <submittedName>
        <fullName evidence="4">Sulfatase</fullName>
    </submittedName>
</protein>
<dbReference type="PROSITE" id="PS00149">
    <property type="entry name" value="SULFATASE_2"/>
    <property type="match status" value="1"/>
</dbReference>
<feature type="domain" description="N-sulphoglucosamine sulphohydrolase C-terminal" evidence="3">
    <location>
        <begin position="367"/>
        <end position="519"/>
    </location>
</feature>
<dbReference type="Proteomes" id="UP001431776">
    <property type="component" value="Unassembled WGS sequence"/>
</dbReference>
<sequence length="536" mass="62074">MLNRRDFLRMGGLCTASLLAGCRVTPERKTAERPNIVFIMTDDHASHAVGCYGSRINKTPQIDRLAREGMRFENCFCTNSICSPSRAVILTGKYSHLNGMIVNIYAGRPFDGSQQTYPKLLQKAGYETAMIGKWHLGSDPTGFDYWEVLPGQGSYYNPDFIQMDGSRKQYEGYCTDIITDLSIDWLKERRDSAKPFLLITQHKAPHRCWSPAPRHLGKYKHGTIPEPDTLFPDHAKRSAASAESEMSVRDHFRWGHDMKFRGENLFPDHFVSQGAHNEYSRMTPAQRQQWDAHYEPENHAFVEQMQAGKLTDDDVVRWKYQRYMHDYLGSVEAVDEGVGRLLDTLEETGLADNTIVVYTSDQGFYLGDQGWYDKRFMYEESLRMPLLIRWPQQVRRGAVSDAMVLNLDFAATFLDAAGAAVPADIQGESFVPILRGRRPANWRKAMYYHYYEYPAVHQVKRHYGIRTERYKLIHFYYDIDAWELYDLRNDPHEWDNLYDDPKYTRLVKRLKAELAELRARYGDSDELARSFLPPSG</sequence>
<dbReference type="EMBL" id="JASCXX010000028">
    <property type="protein sequence ID" value="MDI6451058.1"/>
    <property type="molecule type" value="Genomic_DNA"/>
</dbReference>
<gene>
    <name evidence="4" type="ORF">QJ522_18500</name>
</gene>
<dbReference type="Pfam" id="PF16347">
    <property type="entry name" value="SGSH_C"/>
    <property type="match status" value="1"/>
</dbReference>
<dbReference type="PANTHER" id="PTHR43108">
    <property type="entry name" value="N-ACETYLGLUCOSAMINE-6-SULFATASE FAMILY MEMBER"/>
    <property type="match status" value="1"/>
</dbReference>
<dbReference type="InterPro" id="IPR006311">
    <property type="entry name" value="TAT_signal"/>
</dbReference>
<dbReference type="CDD" id="cd16031">
    <property type="entry name" value="G6S_like"/>
    <property type="match status" value="1"/>
</dbReference>
<comment type="caution">
    <text evidence="4">The sequence shown here is derived from an EMBL/GenBank/DDBJ whole genome shotgun (WGS) entry which is preliminary data.</text>
</comment>
<dbReference type="PROSITE" id="PS51318">
    <property type="entry name" value="TAT"/>
    <property type="match status" value="1"/>
</dbReference>
<evidence type="ECO:0000256" key="2">
    <source>
        <dbReference type="ARBA" id="ARBA00022801"/>
    </source>
</evidence>
<dbReference type="InterPro" id="IPR032506">
    <property type="entry name" value="SGSH_C"/>
</dbReference>
<dbReference type="RefSeq" id="WP_349246467.1">
    <property type="nucleotide sequence ID" value="NZ_JASCXX010000028.1"/>
</dbReference>
<dbReference type="PROSITE" id="PS51257">
    <property type="entry name" value="PROKAR_LIPOPROTEIN"/>
    <property type="match status" value="1"/>
</dbReference>
<keyword evidence="5" id="KW-1185">Reference proteome</keyword>
<name>A0AAW6TZA0_9BACT</name>
<dbReference type="PROSITE" id="PS00523">
    <property type="entry name" value="SULFATASE_1"/>
    <property type="match status" value="1"/>
</dbReference>
<accession>A0AAW6TZA0</accession>
<dbReference type="GO" id="GO:0016787">
    <property type="term" value="F:hydrolase activity"/>
    <property type="evidence" value="ECO:0007669"/>
    <property type="project" value="UniProtKB-KW"/>
</dbReference>
<dbReference type="PANTHER" id="PTHR43108:SF6">
    <property type="entry name" value="N-SULPHOGLUCOSAMINE SULPHOHYDROLASE"/>
    <property type="match status" value="1"/>
</dbReference>
<evidence type="ECO:0000313" key="4">
    <source>
        <dbReference type="EMBL" id="MDI6451058.1"/>
    </source>
</evidence>
<reference evidence="4" key="1">
    <citation type="submission" date="2023-05" db="EMBL/GenBank/DDBJ databases">
        <title>Anaerotaeda fermentans gen. nov., sp. nov., a novel anaerobic planctomycete of the new family within the order Sedimentisphaerales isolated from Taman Peninsula, Russia.</title>
        <authorList>
            <person name="Khomyakova M.A."/>
            <person name="Merkel A.Y."/>
            <person name="Slobodkin A.I."/>
        </authorList>
    </citation>
    <scope>NUCLEOTIDE SEQUENCE</scope>
    <source>
        <strain evidence="4">M17dextr</strain>
    </source>
</reference>
<proteinExistence type="inferred from homology"/>
<dbReference type="InterPro" id="IPR024607">
    <property type="entry name" value="Sulfatase_CS"/>
</dbReference>
<keyword evidence="2" id="KW-0378">Hydrolase</keyword>
<organism evidence="4 5">
    <name type="scientific">Anaerobaca lacustris</name>
    <dbReference type="NCBI Taxonomy" id="3044600"/>
    <lineage>
        <taxon>Bacteria</taxon>
        <taxon>Pseudomonadati</taxon>
        <taxon>Planctomycetota</taxon>
        <taxon>Phycisphaerae</taxon>
        <taxon>Sedimentisphaerales</taxon>
        <taxon>Anaerobacaceae</taxon>
        <taxon>Anaerobaca</taxon>
    </lineage>
</organism>
<dbReference type="AlphaFoldDB" id="A0AAW6TZA0"/>
<comment type="similarity">
    <text evidence="1">Belongs to the sulfatase family.</text>
</comment>
<dbReference type="InterPro" id="IPR017850">
    <property type="entry name" value="Alkaline_phosphatase_core_sf"/>
</dbReference>
<evidence type="ECO:0000313" key="5">
    <source>
        <dbReference type="Proteomes" id="UP001431776"/>
    </source>
</evidence>
<dbReference type="Gene3D" id="3.40.720.10">
    <property type="entry name" value="Alkaline Phosphatase, subunit A"/>
    <property type="match status" value="2"/>
</dbReference>
<evidence type="ECO:0000259" key="3">
    <source>
        <dbReference type="Pfam" id="PF16347"/>
    </source>
</evidence>